<keyword evidence="1" id="KW-0812">Transmembrane</keyword>
<dbReference type="InterPro" id="IPR012867">
    <property type="entry name" value="DUF1648"/>
</dbReference>
<dbReference type="OrthoDB" id="9808690at2"/>
<feature type="domain" description="DUF1648" evidence="2">
    <location>
        <begin position="30"/>
        <end position="73"/>
    </location>
</feature>
<proteinExistence type="predicted"/>
<organism evidence="3 4">
    <name type="scientific">Radiobacillus deserti</name>
    <dbReference type="NCBI Taxonomy" id="2594883"/>
    <lineage>
        <taxon>Bacteria</taxon>
        <taxon>Bacillati</taxon>
        <taxon>Bacillota</taxon>
        <taxon>Bacilli</taxon>
        <taxon>Bacillales</taxon>
        <taxon>Bacillaceae</taxon>
        <taxon>Radiobacillus</taxon>
    </lineage>
</organism>
<dbReference type="KEGG" id="aqt:FN924_13685"/>
<feature type="transmembrane region" description="Helical" evidence="1">
    <location>
        <begin position="66"/>
        <end position="83"/>
    </location>
</feature>
<feature type="transmembrane region" description="Helical" evidence="1">
    <location>
        <begin position="118"/>
        <end position="135"/>
    </location>
</feature>
<evidence type="ECO:0000259" key="2">
    <source>
        <dbReference type="Pfam" id="PF07853"/>
    </source>
</evidence>
<dbReference type="Proteomes" id="UP000315215">
    <property type="component" value="Chromosome"/>
</dbReference>
<protein>
    <submittedName>
        <fullName evidence="3">DUF1648 domain-containing protein</fullName>
    </submittedName>
</protein>
<evidence type="ECO:0000313" key="3">
    <source>
        <dbReference type="EMBL" id="QDP41148.1"/>
    </source>
</evidence>
<feature type="transmembrane region" description="Helical" evidence="1">
    <location>
        <begin position="141"/>
        <end position="162"/>
    </location>
</feature>
<dbReference type="RefSeq" id="WP_143895396.1">
    <property type="nucleotide sequence ID" value="NZ_CP041666.1"/>
</dbReference>
<feature type="transmembrane region" description="Helical" evidence="1">
    <location>
        <begin position="20"/>
        <end position="40"/>
    </location>
</feature>
<evidence type="ECO:0000256" key="1">
    <source>
        <dbReference type="SAM" id="Phobius"/>
    </source>
</evidence>
<keyword evidence="4" id="KW-1185">Reference proteome</keyword>
<gene>
    <name evidence="3" type="ORF">FN924_13685</name>
</gene>
<keyword evidence="1" id="KW-1133">Transmembrane helix</keyword>
<dbReference type="Pfam" id="PF07853">
    <property type="entry name" value="DUF1648"/>
    <property type="match status" value="1"/>
</dbReference>
<reference evidence="3 4" key="1">
    <citation type="submission" date="2019-07" db="EMBL/GenBank/DDBJ databases">
        <authorList>
            <person name="Li J."/>
        </authorList>
    </citation>
    <scope>NUCLEOTIDE SEQUENCE [LARGE SCALE GENOMIC DNA]</scope>
    <source>
        <strain evidence="3 4">TKL69</strain>
    </source>
</reference>
<keyword evidence="1" id="KW-0472">Membrane</keyword>
<dbReference type="EMBL" id="CP041666">
    <property type="protein sequence ID" value="QDP41148.1"/>
    <property type="molecule type" value="Genomic_DNA"/>
</dbReference>
<dbReference type="AlphaFoldDB" id="A0A516KIC2"/>
<accession>A0A516KIC2</accession>
<name>A0A516KIC2_9BACI</name>
<sequence>MTKIKDSSKRKLPKTKGEWFWDIIGYSAYIGSIIFLFVIWDRLPEEVPAHYNASGEVDRYGDKQELFILPVVGAFIAVFMQVFERFPEVHNYPSRLNESNAGQFYLLSRKLVNQIKNISLILFAIILMESVSIALEWGNGLGAWFLPIALLSVFIPIVVCIIKQKKIK</sequence>
<evidence type="ECO:0000313" key="4">
    <source>
        <dbReference type="Proteomes" id="UP000315215"/>
    </source>
</evidence>